<evidence type="ECO:0000256" key="3">
    <source>
        <dbReference type="SAM" id="Coils"/>
    </source>
</evidence>
<comment type="similarity">
    <text evidence="1">Belongs to the OPA3 family.</text>
</comment>
<dbReference type="PANTHER" id="PTHR12499:SF0">
    <property type="entry name" value="OPTIC ATROPHY 3 PROTEIN"/>
    <property type="match status" value="1"/>
</dbReference>
<dbReference type="InterPro" id="IPR010754">
    <property type="entry name" value="OPA3-like"/>
</dbReference>
<dbReference type="PANTHER" id="PTHR12499">
    <property type="entry name" value="OPTIC ATROPHY 3 PROTEIN OPA3"/>
    <property type="match status" value="1"/>
</dbReference>
<feature type="coiled-coil region" evidence="3">
    <location>
        <begin position="103"/>
        <end position="144"/>
    </location>
</feature>
<dbReference type="AlphaFoldDB" id="A0A0V1FFB5"/>
<reference evidence="4 5" key="1">
    <citation type="submission" date="2015-01" db="EMBL/GenBank/DDBJ databases">
        <title>Evolution of Trichinella species and genotypes.</title>
        <authorList>
            <person name="Korhonen P.K."/>
            <person name="Edoardo P."/>
            <person name="Giuseppe L.R."/>
            <person name="Gasser R.B."/>
        </authorList>
    </citation>
    <scope>NUCLEOTIDE SEQUENCE [LARGE SCALE GENOMIC DNA]</scope>
    <source>
        <strain evidence="4">ISS470</strain>
    </source>
</reference>
<evidence type="ECO:0000256" key="2">
    <source>
        <dbReference type="ARBA" id="ARBA00023054"/>
    </source>
</evidence>
<protein>
    <submittedName>
        <fullName evidence="4">Optic atrophy 3-like protein</fullName>
    </submittedName>
</protein>
<dbReference type="Pfam" id="PF07047">
    <property type="entry name" value="OPA3"/>
    <property type="match status" value="1"/>
</dbReference>
<gene>
    <name evidence="4" type="primary">opa3</name>
    <name evidence="4" type="ORF">T4D_10858</name>
</gene>
<dbReference type="GO" id="GO:0005739">
    <property type="term" value="C:mitochondrion"/>
    <property type="evidence" value="ECO:0007669"/>
    <property type="project" value="TreeGrafter"/>
</dbReference>
<organism evidence="4 5">
    <name type="scientific">Trichinella pseudospiralis</name>
    <name type="common">Parasitic roundworm</name>
    <dbReference type="NCBI Taxonomy" id="6337"/>
    <lineage>
        <taxon>Eukaryota</taxon>
        <taxon>Metazoa</taxon>
        <taxon>Ecdysozoa</taxon>
        <taxon>Nematoda</taxon>
        <taxon>Enoplea</taxon>
        <taxon>Dorylaimia</taxon>
        <taxon>Trichinellida</taxon>
        <taxon>Trichinellidae</taxon>
        <taxon>Trichinella</taxon>
    </lineage>
</organism>
<dbReference type="Proteomes" id="UP000054995">
    <property type="component" value="Unassembled WGS sequence"/>
</dbReference>
<dbReference type="EMBL" id="JYDT01000108">
    <property type="protein sequence ID" value="KRY84730.1"/>
    <property type="molecule type" value="Genomic_DNA"/>
</dbReference>
<keyword evidence="2 3" id="KW-0175">Coiled coil</keyword>
<dbReference type="GO" id="GO:0019216">
    <property type="term" value="P:regulation of lipid metabolic process"/>
    <property type="evidence" value="ECO:0007669"/>
    <property type="project" value="TreeGrafter"/>
</dbReference>
<proteinExistence type="inferred from homology"/>
<sequence length="180" mass="20497">MVHAFPVIKLVSLLARQVSRPIANQLKNGAKRNYTFRRFVCLPIAQRKVEITRKMIMIGFGKPVTIPELNEEAAVELGADILGEMVVYAIAVFVVAFEYMRSNEKARIKEEELQQRLENIESSLKEFRADSQKQYAELQALQNLTQSNNNESISNGVFQLPVFTRSSFGFTVPDKFYTGM</sequence>
<keyword evidence="5" id="KW-1185">Reference proteome</keyword>
<evidence type="ECO:0000256" key="1">
    <source>
        <dbReference type="ARBA" id="ARBA00007584"/>
    </source>
</evidence>
<accession>A0A0V1FFB5</accession>
<comment type="caution">
    <text evidence="4">The sequence shown here is derived from an EMBL/GenBank/DDBJ whole genome shotgun (WGS) entry which is preliminary data.</text>
</comment>
<evidence type="ECO:0000313" key="4">
    <source>
        <dbReference type="EMBL" id="KRY84730.1"/>
    </source>
</evidence>
<dbReference type="OrthoDB" id="2129069at2759"/>
<evidence type="ECO:0000313" key="5">
    <source>
        <dbReference type="Proteomes" id="UP000054995"/>
    </source>
</evidence>
<name>A0A0V1FFB5_TRIPS</name>